<dbReference type="InterPro" id="IPR006121">
    <property type="entry name" value="HMA_dom"/>
</dbReference>
<keyword evidence="2" id="KW-0813">Transport</keyword>
<evidence type="ECO:0000256" key="2">
    <source>
        <dbReference type="ARBA" id="ARBA00022796"/>
    </source>
</evidence>
<evidence type="ECO:0000256" key="3">
    <source>
        <dbReference type="ARBA" id="ARBA00023008"/>
    </source>
</evidence>
<keyword evidence="2" id="KW-0187">Copper transport</keyword>
<dbReference type="PANTHER" id="PTHR46594:SF4">
    <property type="entry name" value="P-TYPE CATION-TRANSPORTING ATPASE"/>
    <property type="match status" value="1"/>
</dbReference>
<dbReference type="InterPro" id="IPR006122">
    <property type="entry name" value="HMA_Cu_ion-bd"/>
</dbReference>
<dbReference type="AlphaFoldDB" id="A0A3P8E5Z9"/>
<dbReference type="SUPFAM" id="SSF55008">
    <property type="entry name" value="HMA, heavy metal-associated domain"/>
    <property type="match status" value="3"/>
</dbReference>
<dbReference type="PANTHER" id="PTHR46594">
    <property type="entry name" value="P-TYPE CATION-TRANSPORTING ATPASE"/>
    <property type="match status" value="1"/>
</dbReference>
<dbReference type="PROSITE" id="PS01047">
    <property type="entry name" value="HMA_1"/>
    <property type="match status" value="1"/>
</dbReference>
<reference evidence="7" key="2">
    <citation type="submission" date="2019-09" db="UniProtKB">
        <authorList>
            <consortium name="WormBaseParasite"/>
        </authorList>
    </citation>
    <scope>IDENTIFICATION</scope>
</reference>
<dbReference type="GO" id="GO:0005507">
    <property type="term" value="F:copper ion binding"/>
    <property type="evidence" value="ECO:0007669"/>
    <property type="project" value="InterPro"/>
</dbReference>
<keyword evidence="6" id="KW-1185">Reference proteome</keyword>
<dbReference type="FunFam" id="3.30.70.100:FF:000001">
    <property type="entry name" value="ATPase copper transporting beta"/>
    <property type="match status" value="2"/>
</dbReference>
<proteinExistence type="predicted"/>
<sequence length="332" mass="36228">MLGIVDQHMTSPYADGRCLIDDSLLAPRPSVSLNARGMTCHACVNNIQDTMRTQPGIHSCKVSLENAEEVCDEVVRKPSASPAKDSLVRFSKPEKIEMSMTKSKQNGELGCENLEKCTLAVEGMTCASCVQYIERNIGKLKGVQSIVVALIAGKAEINYNPSLTSVEKLIAEMTALGYRASLIDSPFSAFSKIHLTIGGLNSEVDVNRIESHVISKTGVESCNVSLATSVATVEFSPSQIGPRDLISVIEALGYTAELSSKDDQMRRLDHSEEVRNKEELLQNPIASCLKYLVTKFHHQVSASDGFNVSETVVRTLKTKNINGVLKLWIARN</sequence>
<accession>A0A3P8E5Z9</accession>
<evidence type="ECO:0000259" key="4">
    <source>
        <dbReference type="PROSITE" id="PS50846"/>
    </source>
</evidence>
<dbReference type="InterPro" id="IPR017969">
    <property type="entry name" value="Heavy-metal-associated_CS"/>
</dbReference>
<dbReference type="OrthoDB" id="432719at2759"/>
<evidence type="ECO:0000256" key="1">
    <source>
        <dbReference type="ARBA" id="ARBA00022723"/>
    </source>
</evidence>
<dbReference type="PROSITE" id="PS50846">
    <property type="entry name" value="HMA_2"/>
    <property type="match status" value="2"/>
</dbReference>
<dbReference type="GO" id="GO:0006825">
    <property type="term" value="P:copper ion transport"/>
    <property type="evidence" value="ECO:0007669"/>
    <property type="project" value="UniProtKB-KW"/>
</dbReference>
<feature type="domain" description="HMA" evidence="4">
    <location>
        <begin position="191"/>
        <end position="257"/>
    </location>
</feature>
<name>A0A3P8E5Z9_HELPZ</name>
<keyword evidence="2" id="KW-0406">Ion transport</keyword>
<dbReference type="EMBL" id="UZAH01029769">
    <property type="protein sequence ID" value="VDP07789.1"/>
    <property type="molecule type" value="Genomic_DNA"/>
</dbReference>
<dbReference type="Pfam" id="PF00403">
    <property type="entry name" value="HMA"/>
    <property type="match status" value="3"/>
</dbReference>
<evidence type="ECO:0000313" key="7">
    <source>
        <dbReference type="WBParaSite" id="HPBE_0001704601-mRNA-1"/>
    </source>
</evidence>
<dbReference type="NCBIfam" id="TIGR00003">
    <property type="entry name" value="copper ion binding protein"/>
    <property type="match status" value="1"/>
</dbReference>
<reference evidence="5 6" key="1">
    <citation type="submission" date="2018-11" db="EMBL/GenBank/DDBJ databases">
        <authorList>
            <consortium name="Pathogen Informatics"/>
        </authorList>
    </citation>
    <scope>NUCLEOTIDE SEQUENCE [LARGE SCALE GENOMIC DNA]</scope>
</reference>
<dbReference type="WBParaSite" id="HPBE_0001704601-mRNA-1">
    <property type="protein sequence ID" value="HPBE_0001704601-mRNA-1"/>
    <property type="gene ID" value="HPBE_0001704601"/>
</dbReference>
<dbReference type="InterPro" id="IPR036163">
    <property type="entry name" value="HMA_dom_sf"/>
</dbReference>
<keyword evidence="3" id="KW-0186">Copper</keyword>
<feature type="domain" description="HMA" evidence="4">
    <location>
        <begin position="115"/>
        <end position="181"/>
    </location>
</feature>
<organism evidence="5">
    <name type="scientific">Heligmosomoides polygyrus</name>
    <name type="common">Parasitic roundworm</name>
    <dbReference type="NCBI Taxonomy" id="6339"/>
    <lineage>
        <taxon>Eukaryota</taxon>
        <taxon>Metazoa</taxon>
        <taxon>Ecdysozoa</taxon>
        <taxon>Nematoda</taxon>
        <taxon>Chromadorea</taxon>
        <taxon>Rhabditida</taxon>
        <taxon>Rhabditina</taxon>
        <taxon>Rhabditomorpha</taxon>
        <taxon>Strongyloidea</taxon>
        <taxon>Heligmosomidae</taxon>
        <taxon>Heligmosomoides</taxon>
    </lineage>
</organism>
<keyword evidence="1" id="KW-0479">Metal-binding</keyword>
<dbReference type="Proteomes" id="UP000050761">
    <property type="component" value="Unassembled WGS sequence"/>
</dbReference>
<dbReference type="CDD" id="cd00371">
    <property type="entry name" value="HMA"/>
    <property type="match status" value="3"/>
</dbReference>
<evidence type="ECO:0000313" key="5">
    <source>
        <dbReference type="EMBL" id="VDP07789.1"/>
    </source>
</evidence>
<evidence type="ECO:0000313" key="6">
    <source>
        <dbReference type="Proteomes" id="UP000050761"/>
    </source>
</evidence>
<protein>
    <submittedName>
        <fullName evidence="7">HMA domain-containing protein</fullName>
    </submittedName>
</protein>
<gene>
    <name evidence="5" type="ORF">HPBE_LOCUS17045</name>
</gene>
<dbReference type="Gene3D" id="3.30.70.100">
    <property type="match status" value="3"/>
</dbReference>